<comment type="caution">
    <text evidence="1">The sequence shown here is derived from an EMBL/GenBank/DDBJ whole genome shotgun (WGS) entry which is preliminary data.</text>
</comment>
<keyword evidence="2" id="KW-1185">Reference proteome</keyword>
<proteinExistence type="predicted"/>
<evidence type="ECO:0000313" key="1">
    <source>
        <dbReference type="EMBL" id="KAJ0176344.1"/>
    </source>
</evidence>
<sequence>MLLWHTLSMISVDSQDHVECQRTSDVTRILIYATQAAPAPLHLRPPTTHIMRAFIVFCAVLALVAAAEEPAKKEVKEEDRGKRSFGHGWSNLGGYGDYSGLSSGYSGYSGYSSYPSTSVQVIPLVGYSYSSGPTYSYSQTPSYYIAPSYSSYSQAVPSYSYSAPSYSYSQASPSYSYSAPSYSYVQPAQPAQTTRVVAENKIVNVQKVVEVPQVVNVKKVVSVPQVYNSPAGVALVSDILVTGPRTQPAAMKAFLCLALLIAAAAAAPAPEQGKRDKRGFIGGLDYYGGLGYGYGGGLGYSYGLGYGLGYDSLGYGYGGYYGSPLISHAPIVTAVAAPVVVKKVVSVPKVVAVNKIYAPSYGFSSGWW</sequence>
<organism evidence="1 2">
    <name type="scientific">Dendrolimus kikuchii</name>
    <dbReference type="NCBI Taxonomy" id="765133"/>
    <lineage>
        <taxon>Eukaryota</taxon>
        <taxon>Metazoa</taxon>
        <taxon>Ecdysozoa</taxon>
        <taxon>Arthropoda</taxon>
        <taxon>Hexapoda</taxon>
        <taxon>Insecta</taxon>
        <taxon>Pterygota</taxon>
        <taxon>Neoptera</taxon>
        <taxon>Endopterygota</taxon>
        <taxon>Lepidoptera</taxon>
        <taxon>Glossata</taxon>
        <taxon>Ditrysia</taxon>
        <taxon>Bombycoidea</taxon>
        <taxon>Lasiocampidae</taxon>
        <taxon>Dendrolimus</taxon>
    </lineage>
</organism>
<name>A0ACC1CXA9_9NEOP</name>
<reference evidence="1 2" key="1">
    <citation type="journal article" date="2021" name="Front. Genet.">
        <title>Chromosome-Level Genome Assembly Reveals Significant Gene Expansion in the Toll and IMD Signaling Pathways of Dendrolimus kikuchii.</title>
        <authorList>
            <person name="Zhou J."/>
            <person name="Wu P."/>
            <person name="Xiong Z."/>
            <person name="Liu N."/>
            <person name="Zhao N."/>
            <person name="Ji M."/>
            <person name="Qiu Y."/>
            <person name="Yang B."/>
        </authorList>
    </citation>
    <scope>NUCLEOTIDE SEQUENCE [LARGE SCALE GENOMIC DNA]</scope>
    <source>
        <strain evidence="1">Ann1</strain>
    </source>
</reference>
<accession>A0ACC1CXA9</accession>
<protein>
    <submittedName>
        <fullName evidence="1">Uncharacterized protein</fullName>
    </submittedName>
</protein>
<dbReference type="Proteomes" id="UP000824533">
    <property type="component" value="Linkage Group LG14"/>
</dbReference>
<dbReference type="EMBL" id="CM034400">
    <property type="protein sequence ID" value="KAJ0176344.1"/>
    <property type="molecule type" value="Genomic_DNA"/>
</dbReference>
<gene>
    <name evidence="1" type="ORF">K1T71_008518</name>
</gene>
<evidence type="ECO:0000313" key="2">
    <source>
        <dbReference type="Proteomes" id="UP000824533"/>
    </source>
</evidence>